<keyword evidence="1" id="KW-0472">Membrane</keyword>
<keyword evidence="1" id="KW-0812">Transmembrane</keyword>
<keyword evidence="4" id="KW-1185">Reference proteome</keyword>
<feature type="domain" description="Apple" evidence="2">
    <location>
        <begin position="701"/>
        <end position="770"/>
    </location>
</feature>
<sequence>MKRRLLESRTLHEFKVHHSIVSVSCLEWVLPKSSHTRRTVIVPAHTVPNHEICKEKCWELDICLAYAWSETKCAFLGEEIKDSICSAMKENEVLVIGIKCKESNLDSSQNFSTDNNIPSLSSTTTEPPPCLSDVSYSRSQNSFLPPSACGGVPDTMACTDDQCYCLDGKQMSLISGFQFSGTIVICDATSKQWKLIGPTDESFSSNIPSRTLREFMFCTSITPTSFPACMCGLPFTMRGATSYAVQKPLKAGMQLVTNVPKKSDLTCTVNGWTSGCIDLVSGICFNELLPLSTRSRRNIVVPTLIVANHDSCKKKCWQLDICLVYSYKDTKCVLLGEEIIGSVVTVKNRELVGVKCQEANVETKKMKITSAVAAPCLSNVDWLKINGYITHPSVCGGVPDTMACSDVQCFCLDGKQLIVTAGNTKFRGSIITCDKASKQWQMVGPTDESASYLFPGSTLAGACQSIDPLSFPACMCSMPFTMNSIRDGDKVCGNKPVDVWFAVGARNNIPRKSPLTCTEKGWISGGKVFVGRSAGICFDNTTASPPREVGLESCLVFSYNPISTMCVELGTEKEGVCAGAEFFPYMKSANSDFFRTATTSAIHLFRTHIFLCPRARSRHRNLHSIVDFLFSDDAQIADFEPVLLGEEDIPMDQILLMNVVNSLDHLFEPCLHPGKRTRFRSDILGKPFGQGEIIGRVAGMCFDNSTASPPREVVKAAHIVANIEDCKNECWSSDSCLAFSYNPIVTKCVLLGAERQGICAGAGFYPYLKCSGTVDCDYFSEAVSTTVVPSPTDRSPFCAPVSEFFDRPSTMCGTLPSDMALLRANHDNSTATPCLSNLSYSRSQNSMILMISERSWLSDIVYFWYVGVEARIVWRFAQICSAILPPSACGGVPDTMACTDDQCYCLDGKQIVFVASVQYSGTIMICDSARKQWKLIGPTDESYSSNIPSSSIKGPFFCQSIEPLPFATCMCGLPFTMPGVREGNKLCGSKVLKLDIIVHRIAYRMHETTKVTRNAYFTSYNGFSRRKVQRNQFYGLVHFLTVPVPEVYKNSFVLGMHGWWSSNPFSIDIFKKPLVIFLMILLAFANAAIWAGVTRSWWFADKNSINYTKDFFIDEHYPTYLTHDIKNVENYVIIIYWNKGFLEGFNPQGFVGSAILGAMMLGAYTVMLFTSFLILLQLQKDPRLSDRSARLSMQLFRALVMQAIIPMFTAYAPIAFCCFLPLIGLSIPVFSVLCPPFCALHPVLDSCILLATVSQFRKTLVDLLCSRSGRRTSRIFALEYEMPEQVGNARLKRKLSDVYNSCSNGPRNMIHPTHLTTSA</sequence>
<reference evidence="4" key="1">
    <citation type="journal article" date="2008" name="Nat. Genet.">
        <title>The Pristionchus pacificus genome provides a unique perspective on nematode lifestyle and parasitism.</title>
        <authorList>
            <person name="Dieterich C."/>
            <person name="Clifton S.W."/>
            <person name="Schuster L.N."/>
            <person name="Chinwalla A."/>
            <person name="Delehaunty K."/>
            <person name="Dinkelacker I."/>
            <person name="Fulton L."/>
            <person name="Fulton R."/>
            <person name="Godfrey J."/>
            <person name="Minx P."/>
            <person name="Mitreva M."/>
            <person name="Roeseler W."/>
            <person name="Tian H."/>
            <person name="Witte H."/>
            <person name="Yang S.P."/>
            <person name="Wilson R.K."/>
            <person name="Sommer R.J."/>
        </authorList>
    </citation>
    <scope>NUCLEOTIDE SEQUENCE [LARGE SCALE GENOMIC DNA]</scope>
    <source>
        <strain evidence="4">PS312</strain>
    </source>
</reference>
<proteinExistence type="predicted"/>
<evidence type="ECO:0000313" key="3">
    <source>
        <dbReference type="EnsemblMetazoa" id="PPA21167.1"/>
    </source>
</evidence>
<feature type="transmembrane region" description="Helical" evidence="1">
    <location>
        <begin position="1074"/>
        <end position="1093"/>
    </location>
</feature>
<name>A0A8R1UF07_PRIPA</name>
<evidence type="ECO:0000256" key="1">
    <source>
        <dbReference type="SAM" id="Phobius"/>
    </source>
</evidence>
<protein>
    <recommendedName>
        <fullName evidence="2">Apple domain-containing protein</fullName>
    </recommendedName>
</protein>
<feature type="transmembrane region" description="Helical" evidence="1">
    <location>
        <begin position="1199"/>
        <end position="1223"/>
    </location>
</feature>
<evidence type="ECO:0000313" key="4">
    <source>
        <dbReference type="Proteomes" id="UP000005239"/>
    </source>
</evidence>
<dbReference type="InterPro" id="IPR019428">
    <property type="entry name" value="7TM_GPCR_serpentine_rcpt_Str"/>
</dbReference>
<dbReference type="PANTHER" id="PTHR45907">
    <property type="entry name" value="SERPENTINE RECEPTOR, CLASS J"/>
    <property type="match status" value="1"/>
</dbReference>
<dbReference type="InterPro" id="IPR003609">
    <property type="entry name" value="Pan_app"/>
</dbReference>
<dbReference type="Pfam" id="PF10326">
    <property type="entry name" value="7TM_GPCR_Str"/>
    <property type="match status" value="1"/>
</dbReference>
<dbReference type="PROSITE" id="PS50948">
    <property type="entry name" value="PAN"/>
    <property type="match status" value="1"/>
</dbReference>
<dbReference type="SUPFAM" id="SSF81321">
    <property type="entry name" value="Family A G protein-coupled receptor-like"/>
    <property type="match status" value="1"/>
</dbReference>
<dbReference type="InterPro" id="IPR019423">
    <property type="entry name" value="7TM_GPCR_serpentine_rcpt_Srj"/>
</dbReference>
<keyword evidence="1" id="KW-1133">Transmembrane helix</keyword>
<dbReference type="EnsemblMetazoa" id="PPA21167.1">
    <property type="protein sequence ID" value="PPA21167.1"/>
    <property type="gene ID" value="WBGene00110721"/>
</dbReference>
<gene>
    <name evidence="3" type="primary">WBGene00110721</name>
</gene>
<accession>A0A8R1UF07</accession>
<reference evidence="3" key="2">
    <citation type="submission" date="2022-06" db="UniProtKB">
        <authorList>
            <consortium name="EnsemblMetazoa"/>
        </authorList>
    </citation>
    <scope>IDENTIFICATION</scope>
    <source>
        <strain evidence="3">PS312</strain>
    </source>
</reference>
<dbReference type="Proteomes" id="UP000005239">
    <property type="component" value="Unassembled WGS sequence"/>
</dbReference>
<feature type="transmembrane region" description="Helical" evidence="1">
    <location>
        <begin position="1150"/>
        <end position="1178"/>
    </location>
</feature>
<organism evidence="3 4">
    <name type="scientific">Pristionchus pacificus</name>
    <name type="common">Parasitic nematode worm</name>
    <dbReference type="NCBI Taxonomy" id="54126"/>
    <lineage>
        <taxon>Eukaryota</taxon>
        <taxon>Metazoa</taxon>
        <taxon>Ecdysozoa</taxon>
        <taxon>Nematoda</taxon>
        <taxon>Chromadorea</taxon>
        <taxon>Rhabditida</taxon>
        <taxon>Rhabditina</taxon>
        <taxon>Diplogasteromorpha</taxon>
        <taxon>Diplogasteroidea</taxon>
        <taxon>Neodiplogasteridae</taxon>
        <taxon>Pristionchus</taxon>
    </lineage>
</organism>
<dbReference type="Pfam" id="PF00024">
    <property type="entry name" value="PAN_1"/>
    <property type="match status" value="1"/>
</dbReference>
<dbReference type="PANTHER" id="PTHR45907:SF16">
    <property type="entry name" value="SERPENTINE RECEPTOR, CLASS J"/>
    <property type="match status" value="1"/>
</dbReference>
<evidence type="ECO:0000259" key="2">
    <source>
        <dbReference type="PROSITE" id="PS50948"/>
    </source>
</evidence>